<dbReference type="PANTHER" id="PTHR15504">
    <property type="entry name" value="NASOPHARYNGEAL EPITHELIUM SPECIFIC PROTEIN 1"/>
    <property type="match status" value="1"/>
</dbReference>
<feature type="compositionally biased region" description="Polar residues" evidence="9">
    <location>
        <begin position="58"/>
        <end position="67"/>
    </location>
</feature>
<sequence length="561" mass="66458">MHCHVWWLSPRLSLPSVQPMSVISSVHSGSSRSRRYRTRAYTSQVDETLFATPKKLSGSENQGSKAQGRSAPRGLSHSAPNRRTQKPETVRIITKDLIRDLRIPSKDPSGLSVIMCPQEFQRITSASRVLTAEEKEAELAAKTRKREAAIEAAEDRKARLRQADFSRMRNAGLSELEAEARDKAQYLLEKANALRMEQEDEIKHINELILGSQCHAIRDTQILEKKQILSELQEEEKRLDAMMEVERRRAIKMQEEIDEMRKQQRIEGKVQIIQQMAERQEERLLNEEFKEQEGQQVLDKLEQLQVEEMEILQRKWEEQRQMQREIQQINEANLRAKERKKEEERLADLHALEYTRKKLEREAEYEAEQERIRKKKEQDVARLRALQERDRDHQAEQDALRARRNQEAAEREWRRKEKQDALNKAKEDEVLTRDRLQQVAHKEHLLSVQAGRERSEFDRVLRALEKSIAHDKEKEEKSQWERFHNVDGLRQQIREREAQAIENRRENFREGERLNQEATDRRARLDEIKFKKLTELREAGLPEKYCKEVERKIHVLPTLAN</sequence>
<name>A0ABR0Y5Q1_HUSHU</name>
<evidence type="ECO:0000256" key="1">
    <source>
        <dbReference type="ARBA" id="ARBA00004230"/>
    </source>
</evidence>
<keyword evidence="2" id="KW-0282">Flagellum</keyword>
<dbReference type="PANTHER" id="PTHR15504:SF0">
    <property type="entry name" value="CILIA- AND FLAGELLA-ASSOCIATED PROTEIN 45"/>
    <property type="match status" value="1"/>
</dbReference>
<accession>A0ABR0Y5Q1</accession>
<feature type="coiled-coil region" evidence="8">
    <location>
        <begin position="132"/>
        <end position="263"/>
    </location>
</feature>
<proteinExistence type="inferred from homology"/>
<evidence type="ECO:0000256" key="5">
    <source>
        <dbReference type="ARBA" id="ARBA00023273"/>
    </source>
</evidence>
<keyword evidence="12" id="KW-1185">Reference proteome</keyword>
<gene>
    <name evidence="11" type="ORF">HHUSO_G34314</name>
</gene>
<dbReference type="InterPro" id="IPR033253">
    <property type="entry name" value="CFAP45"/>
</dbReference>
<keyword evidence="5" id="KW-0966">Cell projection</keyword>
<comment type="subcellular location">
    <subcellularLocation>
        <location evidence="1">Cell projection</location>
        <location evidence="1">Cilium</location>
        <location evidence="1">Flagellum</location>
    </subcellularLocation>
</comment>
<feature type="domain" description="Trichohyalin-plectin-homology" evidence="10">
    <location>
        <begin position="196"/>
        <end position="543"/>
    </location>
</feature>
<evidence type="ECO:0000256" key="8">
    <source>
        <dbReference type="SAM" id="Coils"/>
    </source>
</evidence>
<evidence type="ECO:0000256" key="2">
    <source>
        <dbReference type="ARBA" id="ARBA00022846"/>
    </source>
</evidence>
<dbReference type="InterPro" id="IPR043597">
    <property type="entry name" value="TPH_dom"/>
</dbReference>
<dbReference type="Pfam" id="PF13868">
    <property type="entry name" value="TPH"/>
    <property type="match status" value="1"/>
</dbReference>
<evidence type="ECO:0000256" key="9">
    <source>
        <dbReference type="SAM" id="MobiDB-lite"/>
    </source>
</evidence>
<evidence type="ECO:0000259" key="10">
    <source>
        <dbReference type="Pfam" id="PF13868"/>
    </source>
</evidence>
<reference evidence="11 12" key="1">
    <citation type="submission" date="2021-05" db="EMBL/GenBank/DDBJ databases">
        <authorList>
            <person name="Zahm M."/>
            <person name="Klopp C."/>
            <person name="Cabau C."/>
            <person name="Kuhl H."/>
            <person name="Suciu R."/>
            <person name="Ciorpac M."/>
            <person name="Holostenco D."/>
            <person name="Gessner J."/>
            <person name="Wuertz S."/>
            <person name="Hohne C."/>
            <person name="Stock M."/>
            <person name="Gislard M."/>
            <person name="Lluch J."/>
            <person name="Milhes M."/>
            <person name="Lampietro C."/>
            <person name="Lopez Roques C."/>
            <person name="Donnadieu C."/>
            <person name="Du K."/>
            <person name="Schartl M."/>
            <person name="Guiguen Y."/>
        </authorList>
    </citation>
    <scope>NUCLEOTIDE SEQUENCE [LARGE SCALE GENOMIC DNA]</scope>
    <source>
        <strain evidence="11">Hh-F2</strain>
        <tissue evidence="11">Blood</tissue>
    </source>
</reference>
<evidence type="ECO:0000256" key="4">
    <source>
        <dbReference type="ARBA" id="ARBA00023069"/>
    </source>
</evidence>
<dbReference type="EMBL" id="JAHFZB010000046">
    <property type="protein sequence ID" value="KAK6467977.1"/>
    <property type="molecule type" value="Genomic_DNA"/>
</dbReference>
<evidence type="ECO:0000256" key="3">
    <source>
        <dbReference type="ARBA" id="ARBA00023054"/>
    </source>
</evidence>
<organism evidence="11 12">
    <name type="scientific">Huso huso</name>
    <name type="common">Beluga</name>
    <name type="synonym">Acipenser huso</name>
    <dbReference type="NCBI Taxonomy" id="61971"/>
    <lineage>
        <taxon>Eukaryota</taxon>
        <taxon>Metazoa</taxon>
        <taxon>Chordata</taxon>
        <taxon>Craniata</taxon>
        <taxon>Vertebrata</taxon>
        <taxon>Euteleostomi</taxon>
        <taxon>Actinopterygii</taxon>
        <taxon>Chondrostei</taxon>
        <taxon>Acipenseriformes</taxon>
        <taxon>Acipenseridae</taxon>
        <taxon>Huso</taxon>
    </lineage>
</organism>
<keyword evidence="4" id="KW-0969">Cilium</keyword>
<keyword evidence="3 8" id="KW-0175">Coiled coil</keyword>
<feature type="region of interest" description="Disordered" evidence="9">
    <location>
        <begin position="385"/>
        <end position="426"/>
    </location>
</feature>
<feature type="region of interest" description="Disordered" evidence="9">
    <location>
        <begin position="47"/>
        <end position="88"/>
    </location>
</feature>
<comment type="caution">
    <text evidence="11">The sequence shown here is derived from an EMBL/GenBank/DDBJ whole genome shotgun (WGS) entry which is preliminary data.</text>
</comment>
<evidence type="ECO:0000256" key="6">
    <source>
        <dbReference type="ARBA" id="ARBA00034116"/>
    </source>
</evidence>
<evidence type="ECO:0000256" key="7">
    <source>
        <dbReference type="ARBA" id="ARBA00034142"/>
    </source>
</evidence>
<comment type="similarity">
    <text evidence="6">Belongs to the CFAP45 family.</text>
</comment>
<protein>
    <recommendedName>
        <fullName evidence="7">Cilia- and flagella-associated protein 45</fullName>
    </recommendedName>
</protein>
<evidence type="ECO:0000313" key="12">
    <source>
        <dbReference type="Proteomes" id="UP001369086"/>
    </source>
</evidence>
<evidence type="ECO:0000313" key="11">
    <source>
        <dbReference type="EMBL" id="KAK6467977.1"/>
    </source>
</evidence>
<dbReference type="Proteomes" id="UP001369086">
    <property type="component" value="Unassembled WGS sequence"/>
</dbReference>